<name>T5K4F2_MICMQ</name>
<reference evidence="1 2" key="1">
    <citation type="journal article" date="2013" name="Genome Announc.">
        <title>Whole-genome sequences of five oyster-associated bacteria show potential for crude oil hydrocarbon degradation.</title>
        <authorList>
            <person name="Chauhan A."/>
            <person name="Green S."/>
            <person name="Pathak A."/>
            <person name="Thomas J."/>
            <person name="Venkatramanan R."/>
        </authorList>
    </citation>
    <scope>NUCLEOTIDE SEQUENCE [LARGE SCALE GENOMIC DNA]</scope>
    <source>
        <strain evidence="1 2">MF109</strain>
    </source>
</reference>
<dbReference type="EMBL" id="ATAO01000206">
    <property type="protein sequence ID" value="EQM74756.1"/>
    <property type="molecule type" value="Genomic_DNA"/>
</dbReference>
<evidence type="ECO:0008006" key="3">
    <source>
        <dbReference type="Google" id="ProtNLM"/>
    </source>
</evidence>
<dbReference type="RefSeq" id="WP_021200845.1">
    <property type="nucleotide sequence ID" value="NZ_ATAO01000206.1"/>
</dbReference>
<sequence length="169" mass="19088">MSMKSTPWEDAASMRARALELFSEYDLARVRTPHELTTRIAEITGKPIRIEKLDDPALVHTTALWIEYEELSKVVLRATDRVYYQVRGLHHEFGHMLWGHPGCEGLSMDDGIRRLAGAGQVRGRVLMTPNSLSPLAGDALHEGEAEAMGEIITRSLLRPEYFNDERIFG</sequence>
<accession>T5K4F2</accession>
<evidence type="ECO:0000313" key="1">
    <source>
        <dbReference type="EMBL" id="EQM74756.1"/>
    </source>
</evidence>
<organism evidence="1 2">
    <name type="scientific">Microbacterium maritypicum MF109</name>
    <dbReference type="NCBI Taxonomy" id="1333857"/>
    <lineage>
        <taxon>Bacteria</taxon>
        <taxon>Bacillati</taxon>
        <taxon>Actinomycetota</taxon>
        <taxon>Actinomycetes</taxon>
        <taxon>Micrococcales</taxon>
        <taxon>Microbacteriaceae</taxon>
        <taxon>Microbacterium</taxon>
    </lineage>
</organism>
<proteinExistence type="predicted"/>
<protein>
    <recommendedName>
        <fullName evidence="3">IrrE N-terminal-like domain-containing protein</fullName>
    </recommendedName>
</protein>
<gene>
    <name evidence="1" type="ORF">L687_04650</name>
</gene>
<dbReference type="PATRIC" id="fig|1333857.3.peg.2913"/>
<comment type="caution">
    <text evidence="1">The sequence shown here is derived from an EMBL/GenBank/DDBJ whole genome shotgun (WGS) entry which is preliminary data.</text>
</comment>
<dbReference type="Proteomes" id="UP000016033">
    <property type="component" value="Unassembled WGS sequence"/>
</dbReference>
<evidence type="ECO:0000313" key="2">
    <source>
        <dbReference type="Proteomes" id="UP000016033"/>
    </source>
</evidence>
<dbReference type="AlphaFoldDB" id="T5K4F2"/>